<dbReference type="PANTHER" id="PTHR23501">
    <property type="entry name" value="MAJOR FACILITATOR SUPERFAMILY"/>
    <property type="match status" value="1"/>
</dbReference>
<dbReference type="Proteomes" id="UP000184330">
    <property type="component" value="Unassembled WGS sequence"/>
</dbReference>
<protein>
    <submittedName>
        <fullName evidence="7">Related to MFS transporter</fullName>
    </submittedName>
</protein>
<keyword evidence="8" id="KW-1185">Reference proteome</keyword>
<feature type="transmembrane region" description="Helical" evidence="5">
    <location>
        <begin position="531"/>
        <end position="548"/>
    </location>
</feature>
<evidence type="ECO:0000313" key="8">
    <source>
        <dbReference type="Proteomes" id="UP000184330"/>
    </source>
</evidence>
<evidence type="ECO:0000259" key="6">
    <source>
        <dbReference type="PROSITE" id="PS50850"/>
    </source>
</evidence>
<evidence type="ECO:0000313" key="7">
    <source>
        <dbReference type="EMBL" id="CZR52195.1"/>
    </source>
</evidence>
<proteinExistence type="predicted"/>
<keyword evidence="3 5" id="KW-1133">Transmembrane helix</keyword>
<dbReference type="OrthoDB" id="3934656at2759"/>
<dbReference type="SUPFAM" id="SSF103473">
    <property type="entry name" value="MFS general substrate transporter"/>
    <property type="match status" value="1"/>
</dbReference>
<feature type="transmembrane region" description="Helical" evidence="5">
    <location>
        <begin position="212"/>
        <end position="235"/>
    </location>
</feature>
<evidence type="ECO:0000256" key="2">
    <source>
        <dbReference type="ARBA" id="ARBA00022692"/>
    </source>
</evidence>
<dbReference type="GO" id="GO:0022857">
    <property type="term" value="F:transmembrane transporter activity"/>
    <property type="evidence" value="ECO:0007669"/>
    <property type="project" value="InterPro"/>
</dbReference>
<dbReference type="Pfam" id="PF07690">
    <property type="entry name" value="MFS_1"/>
    <property type="match status" value="1"/>
</dbReference>
<dbReference type="InterPro" id="IPR011701">
    <property type="entry name" value="MFS"/>
</dbReference>
<feature type="domain" description="Major facilitator superfamily (MFS) profile" evidence="6">
    <location>
        <begin position="61"/>
        <end position="515"/>
    </location>
</feature>
<keyword evidence="2 5" id="KW-0812">Transmembrane</keyword>
<dbReference type="InterPro" id="IPR036259">
    <property type="entry name" value="MFS_trans_sf"/>
</dbReference>
<sequence>MDETKKLNLAGEETMDIDVVAATPSASSIVGAGIELTVPGELVVTEELGVKKRSKVRLIAIVVALNLVLFISALDQTIVATAIPTIVSDLGTASGYVWIGGAYIIANAASSPIWTKLSDIWGRKPIILTSSAMFFGSSILAAESRSMKMLIIARSFQGLSSGGLVTQVYIVISDMFSMRERSLPMGLTALVFTVAGAAGPIMGGVFAQTIGWIFWINLPISGSAFFMILGFLDVHNPKTKMRDGIKAIDWAGGLCILGLILMLLLGLDFGGATFPWSSPQVICLVLFGSLMSIFFVFSEKRLAKYPLMPLEIFRESSNVAVLVLVFFHGMISLAIEYYPPLYFQAALGASPLHSGVLSLPLVVTESLMSIFSGVFIHRTGHYLELIRIGPVIMTIGVGMYILFSATSSTGEVVGLQILTGIGCGLLFGPPLLALQAFVPQQNVATASSTYGFIRSIGTAMSVVIGGVIFQNTMDSRVDTLSTPPLNLPSNITDLLSKGQAAANVIAVNLIQDQAQKMAVQKAYAGSLRNSWIFYTVASGCCIVATLFIKKKVLSKDHVETKTGIDVPIPQTNPVQVGSC</sequence>
<feature type="transmembrane region" description="Helical" evidence="5">
    <location>
        <begin position="184"/>
        <end position="206"/>
    </location>
</feature>
<feature type="transmembrane region" description="Helical" evidence="5">
    <location>
        <begin position="58"/>
        <end position="83"/>
    </location>
</feature>
<evidence type="ECO:0000256" key="1">
    <source>
        <dbReference type="ARBA" id="ARBA00004141"/>
    </source>
</evidence>
<feature type="transmembrane region" description="Helical" evidence="5">
    <location>
        <begin position="319"/>
        <end position="338"/>
    </location>
</feature>
<dbReference type="Gene3D" id="1.20.1720.10">
    <property type="entry name" value="Multidrug resistance protein D"/>
    <property type="match status" value="1"/>
</dbReference>
<accession>A0A1L7WHG4</accession>
<keyword evidence="4 5" id="KW-0472">Membrane</keyword>
<feature type="transmembrane region" description="Helical" evidence="5">
    <location>
        <begin position="450"/>
        <end position="469"/>
    </location>
</feature>
<evidence type="ECO:0000256" key="3">
    <source>
        <dbReference type="ARBA" id="ARBA00022989"/>
    </source>
</evidence>
<feature type="transmembrane region" description="Helical" evidence="5">
    <location>
        <begin position="247"/>
        <end position="267"/>
    </location>
</feature>
<organism evidence="7 8">
    <name type="scientific">Phialocephala subalpina</name>
    <dbReference type="NCBI Taxonomy" id="576137"/>
    <lineage>
        <taxon>Eukaryota</taxon>
        <taxon>Fungi</taxon>
        <taxon>Dikarya</taxon>
        <taxon>Ascomycota</taxon>
        <taxon>Pezizomycotina</taxon>
        <taxon>Leotiomycetes</taxon>
        <taxon>Helotiales</taxon>
        <taxon>Mollisiaceae</taxon>
        <taxon>Phialocephala</taxon>
        <taxon>Phialocephala fortinii species complex</taxon>
    </lineage>
</organism>
<dbReference type="GO" id="GO:0005886">
    <property type="term" value="C:plasma membrane"/>
    <property type="evidence" value="ECO:0007669"/>
    <property type="project" value="TreeGrafter"/>
</dbReference>
<dbReference type="EMBL" id="FJOG01000002">
    <property type="protein sequence ID" value="CZR52195.1"/>
    <property type="molecule type" value="Genomic_DNA"/>
</dbReference>
<feature type="transmembrane region" description="Helical" evidence="5">
    <location>
        <begin position="417"/>
        <end position="438"/>
    </location>
</feature>
<name>A0A1L7WHG4_9HELO</name>
<dbReference type="CDD" id="cd17502">
    <property type="entry name" value="MFS_Azr1_MDR_like"/>
    <property type="match status" value="1"/>
</dbReference>
<evidence type="ECO:0000256" key="5">
    <source>
        <dbReference type="SAM" id="Phobius"/>
    </source>
</evidence>
<dbReference type="InterPro" id="IPR020846">
    <property type="entry name" value="MFS_dom"/>
</dbReference>
<feature type="transmembrane region" description="Helical" evidence="5">
    <location>
        <begin position="358"/>
        <end position="376"/>
    </location>
</feature>
<dbReference type="PANTHER" id="PTHR23501:SF158">
    <property type="entry name" value="TRANSPORTER, PUTATIVE (AFU_ORTHOLOGUE AFUA_5G14490)-RELATED"/>
    <property type="match status" value="1"/>
</dbReference>
<dbReference type="PROSITE" id="PS50850">
    <property type="entry name" value="MFS"/>
    <property type="match status" value="1"/>
</dbReference>
<reference evidence="7 8" key="1">
    <citation type="submission" date="2016-03" db="EMBL/GenBank/DDBJ databases">
        <authorList>
            <person name="Ploux O."/>
        </authorList>
    </citation>
    <scope>NUCLEOTIDE SEQUENCE [LARGE SCALE GENOMIC DNA]</scope>
    <source>
        <strain evidence="7 8">UAMH 11012</strain>
    </source>
</reference>
<feature type="transmembrane region" description="Helical" evidence="5">
    <location>
        <begin position="388"/>
        <end position="405"/>
    </location>
</feature>
<dbReference type="Gene3D" id="1.20.1250.20">
    <property type="entry name" value="MFS general substrate transporter like domains"/>
    <property type="match status" value="1"/>
</dbReference>
<feature type="transmembrane region" description="Helical" evidence="5">
    <location>
        <begin position="279"/>
        <end position="298"/>
    </location>
</feature>
<gene>
    <name evidence="7" type="ORF">PAC_02072</name>
</gene>
<feature type="transmembrane region" description="Helical" evidence="5">
    <location>
        <begin position="95"/>
        <end position="114"/>
    </location>
</feature>
<comment type="subcellular location">
    <subcellularLocation>
        <location evidence="1">Membrane</location>
        <topology evidence="1">Multi-pass membrane protein</topology>
    </subcellularLocation>
</comment>
<evidence type="ECO:0000256" key="4">
    <source>
        <dbReference type="ARBA" id="ARBA00023136"/>
    </source>
</evidence>
<dbReference type="AlphaFoldDB" id="A0A1L7WHG4"/>